<dbReference type="Pfam" id="PF02033">
    <property type="entry name" value="RBFA"/>
    <property type="match status" value="1"/>
</dbReference>
<accession>A0A106BJH5</accession>
<comment type="similarity">
    <text evidence="2">Belongs to the RbfA family.</text>
</comment>
<dbReference type="GO" id="GO:0005829">
    <property type="term" value="C:cytosol"/>
    <property type="evidence" value="ECO:0007669"/>
    <property type="project" value="TreeGrafter"/>
</dbReference>
<evidence type="ECO:0000256" key="2">
    <source>
        <dbReference type="HAMAP-Rule" id="MF_00003"/>
    </source>
</evidence>
<dbReference type="EMBL" id="LDUG01000048">
    <property type="protein sequence ID" value="KVW93298.1"/>
    <property type="molecule type" value="Genomic_DNA"/>
</dbReference>
<dbReference type="OrthoDB" id="307788at2"/>
<keyword evidence="4" id="KW-1185">Reference proteome</keyword>
<dbReference type="NCBIfam" id="TIGR00082">
    <property type="entry name" value="rbfA"/>
    <property type="match status" value="1"/>
</dbReference>
<dbReference type="InterPro" id="IPR020053">
    <property type="entry name" value="Ribosome-bd_factorA_CS"/>
</dbReference>
<dbReference type="eggNOG" id="COG0858">
    <property type="taxonomic scope" value="Bacteria"/>
</dbReference>
<dbReference type="Proteomes" id="UP000064243">
    <property type="component" value="Unassembled WGS sequence"/>
</dbReference>
<dbReference type="PROSITE" id="PS01319">
    <property type="entry name" value="RBFA"/>
    <property type="match status" value="1"/>
</dbReference>
<dbReference type="HAMAP" id="MF_00003">
    <property type="entry name" value="RbfA"/>
    <property type="match status" value="1"/>
</dbReference>
<protein>
    <recommendedName>
        <fullName evidence="2">Ribosome-binding factor A</fullName>
    </recommendedName>
</protein>
<dbReference type="InterPro" id="IPR023799">
    <property type="entry name" value="RbfA_dom_sf"/>
</dbReference>
<dbReference type="PATRIC" id="fig|36861.3.peg.2666"/>
<dbReference type="RefSeq" id="WP_059758147.1">
    <property type="nucleotide sequence ID" value="NZ_LDUG01000048.1"/>
</dbReference>
<dbReference type="Gene3D" id="3.30.300.20">
    <property type="match status" value="1"/>
</dbReference>
<evidence type="ECO:0000313" key="4">
    <source>
        <dbReference type="Proteomes" id="UP000064243"/>
    </source>
</evidence>
<dbReference type="GO" id="GO:0030490">
    <property type="term" value="P:maturation of SSU-rRNA"/>
    <property type="evidence" value="ECO:0007669"/>
    <property type="project" value="UniProtKB-UniRule"/>
</dbReference>
<gene>
    <name evidence="2" type="primary">rbfA</name>
    <name evidence="3" type="ORF">ABW22_14225</name>
</gene>
<organism evidence="3 4">
    <name type="scientific">Thiobacillus denitrificans</name>
    <dbReference type="NCBI Taxonomy" id="36861"/>
    <lineage>
        <taxon>Bacteria</taxon>
        <taxon>Pseudomonadati</taxon>
        <taxon>Pseudomonadota</taxon>
        <taxon>Betaproteobacteria</taxon>
        <taxon>Nitrosomonadales</taxon>
        <taxon>Thiobacillaceae</taxon>
        <taxon>Thiobacillus</taxon>
    </lineage>
</organism>
<dbReference type="AlphaFoldDB" id="A0A106BJH5"/>
<keyword evidence="2" id="KW-0963">Cytoplasm</keyword>
<reference evidence="3 4" key="1">
    <citation type="journal article" date="2015" name="Appl. Environ. Microbiol.">
        <title>Aerobic and Anaerobic Thiosulfate Oxidation by a Cold-Adapted, Subglacial Chemoautotroph.</title>
        <authorList>
            <person name="Harrold Z.R."/>
            <person name="Skidmore M.L."/>
            <person name="Hamilton T.L."/>
            <person name="Desch L."/>
            <person name="Amada K."/>
            <person name="van Gelder W."/>
            <person name="Glover K."/>
            <person name="Roden E.E."/>
            <person name="Boyd E.S."/>
        </authorList>
    </citation>
    <scope>NUCLEOTIDE SEQUENCE [LARGE SCALE GENOMIC DNA]</scope>
    <source>
        <strain evidence="3 4">RG</strain>
    </source>
</reference>
<proteinExistence type="inferred from homology"/>
<dbReference type="InterPro" id="IPR000238">
    <property type="entry name" value="RbfA"/>
</dbReference>
<dbReference type="PANTHER" id="PTHR33515">
    <property type="entry name" value="RIBOSOME-BINDING FACTOR A, CHLOROPLASTIC-RELATED"/>
    <property type="match status" value="1"/>
</dbReference>
<evidence type="ECO:0000256" key="1">
    <source>
        <dbReference type="ARBA" id="ARBA00022517"/>
    </source>
</evidence>
<dbReference type="STRING" id="1123392.GCA_000376425_01455"/>
<keyword evidence="1 2" id="KW-0690">Ribosome biogenesis</keyword>
<dbReference type="SUPFAM" id="SSF89919">
    <property type="entry name" value="Ribosome-binding factor A, RbfA"/>
    <property type="match status" value="1"/>
</dbReference>
<comment type="subcellular location">
    <subcellularLocation>
        <location evidence="2">Cytoplasm</location>
    </subcellularLocation>
</comment>
<comment type="caution">
    <text evidence="3">The sequence shown here is derived from an EMBL/GenBank/DDBJ whole genome shotgun (WGS) entry which is preliminary data.</text>
</comment>
<dbReference type="PANTHER" id="PTHR33515:SF1">
    <property type="entry name" value="RIBOSOME-BINDING FACTOR A, CHLOROPLASTIC-RELATED"/>
    <property type="match status" value="1"/>
</dbReference>
<dbReference type="GO" id="GO:0043024">
    <property type="term" value="F:ribosomal small subunit binding"/>
    <property type="evidence" value="ECO:0007669"/>
    <property type="project" value="TreeGrafter"/>
</dbReference>
<comment type="subunit">
    <text evidence="2">Monomer. Binds 30S ribosomal subunits, but not 50S ribosomal subunits or 70S ribosomes.</text>
</comment>
<name>A0A106BJH5_THIDE</name>
<sequence length="124" mass="14224">MPKDFPRARRVADQIQRELPELIRQEVKDPRVGMLTITEVEVNRDMEFAKVYFTTLGGEAEHSACLLGLQRASGFLRTQLSRRMQLRVVPKLSFVYDRSVERGIELSQLIEAAVAEDAKHPKDE</sequence>
<comment type="function">
    <text evidence="2">One of several proteins that assist in the late maturation steps of the functional core of the 30S ribosomal subunit. Associates with free 30S ribosomal subunits (but not with 30S subunits that are part of 70S ribosomes or polysomes). Required for efficient processing of 16S rRNA. May interact with the 5'-terminal helix region of 16S rRNA.</text>
</comment>
<dbReference type="InterPro" id="IPR015946">
    <property type="entry name" value="KH_dom-like_a/b"/>
</dbReference>
<evidence type="ECO:0000313" key="3">
    <source>
        <dbReference type="EMBL" id="KVW93298.1"/>
    </source>
</evidence>